<dbReference type="EMBL" id="FOSK01000006">
    <property type="protein sequence ID" value="SFK52553.1"/>
    <property type="molecule type" value="Genomic_DNA"/>
</dbReference>
<keyword evidence="2" id="KW-1185">Reference proteome</keyword>
<gene>
    <name evidence="1" type="ORF">SAMN04488518_10644</name>
</gene>
<dbReference type="RefSeq" id="WP_093519827.1">
    <property type="nucleotide sequence ID" value="NZ_FOSK01000006.1"/>
</dbReference>
<reference evidence="1 2" key="1">
    <citation type="submission" date="2016-10" db="EMBL/GenBank/DDBJ databases">
        <authorList>
            <person name="Varghese N."/>
            <person name="Submissions S."/>
        </authorList>
    </citation>
    <scope>NUCLEOTIDE SEQUENCE [LARGE SCALE GENOMIC DNA]</scope>
    <source>
        <strain evidence="1 2">DSM 16392</strain>
    </source>
</reference>
<proteinExistence type="predicted"/>
<accession>A0A1I4A8B1</accession>
<evidence type="ECO:0000313" key="2">
    <source>
        <dbReference type="Proteomes" id="UP000199598"/>
    </source>
</evidence>
<evidence type="ECO:0000313" key="1">
    <source>
        <dbReference type="EMBL" id="SFK52553.1"/>
    </source>
</evidence>
<protein>
    <recommendedName>
        <fullName evidence="3">VOC domain-containing protein</fullName>
    </recommendedName>
</protein>
<evidence type="ECO:0008006" key="3">
    <source>
        <dbReference type="Google" id="ProtNLM"/>
    </source>
</evidence>
<dbReference type="SUPFAM" id="SSF54593">
    <property type="entry name" value="Glyoxalase/Bleomycin resistance protein/Dihydroxybiphenyl dioxygenase"/>
    <property type="match status" value="1"/>
</dbReference>
<sequence length="111" mass="12554">MKFNHIGIPTKGYFEEEIPLPHLHMTVSDHKNNPFGIQWQRYDEGAPYPEIVKTVAHVAFEVDDLAEALKDQKVIIKPNSPIDGLTVAFIEVNGAPVELMEVDRTICKEDI</sequence>
<organism evidence="1 2">
    <name type="scientific">Pseudovibrio ascidiaceicola</name>
    <dbReference type="NCBI Taxonomy" id="285279"/>
    <lineage>
        <taxon>Bacteria</taxon>
        <taxon>Pseudomonadati</taxon>
        <taxon>Pseudomonadota</taxon>
        <taxon>Alphaproteobacteria</taxon>
        <taxon>Hyphomicrobiales</taxon>
        <taxon>Stappiaceae</taxon>
        <taxon>Pseudovibrio</taxon>
    </lineage>
</organism>
<dbReference type="InterPro" id="IPR029068">
    <property type="entry name" value="Glyas_Bleomycin-R_OHBP_Dase"/>
</dbReference>
<comment type="caution">
    <text evidence="1">The sequence shown here is derived from an EMBL/GenBank/DDBJ whole genome shotgun (WGS) entry which is preliminary data.</text>
</comment>
<name>A0A1I4A8B1_9HYPH</name>
<dbReference type="Proteomes" id="UP000199598">
    <property type="component" value="Unassembled WGS sequence"/>
</dbReference>